<dbReference type="Pfam" id="PF13365">
    <property type="entry name" value="Trypsin_2"/>
    <property type="match status" value="1"/>
</dbReference>
<evidence type="ECO:0000256" key="1">
    <source>
        <dbReference type="ARBA" id="ARBA00022670"/>
    </source>
</evidence>
<evidence type="ECO:0000256" key="3">
    <source>
        <dbReference type="SAM" id="SignalP"/>
    </source>
</evidence>
<gene>
    <name evidence="4" type="ORF">GCM10023173_13340</name>
</gene>
<protein>
    <recommendedName>
        <fullName evidence="6">Trypsin-like peptidase domain-containing protein</fullName>
    </recommendedName>
</protein>
<evidence type="ECO:0008006" key="6">
    <source>
        <dbReference type="Google" id="ProtNLM"/>
    </source>
</evidence>
<feature type="signal peptide" evidence="3">
    <location>
        <begin position="1"/>
        <end position="23"/>
    </location>
</feature>
<reference evidence="5" key="1">
    <citation type="journal article" date="2019" name="Int. J. Syst. Evol. Microbiol.">
        <title>The Global Catalogue of Microorganisms (GCM) 10K type strain sequencing project: providing services to taxonomists for standard genome sequencing and annotation.</title>
        <authorList>
            <consortium name="The Broad Institute Genomics Platform"/>
            <consortium name="The Broad Institute Genome Sequencing Center for Infectious Disease"/>
            <person name="Wu L."/>
            <person name="Ma J."/>
        </authorList>
    </citation>
    <scope>NUCLEOTIDE SEQUENCE [LARGE SCALE GENOMIC DNA]</scope>
    <source>
        <strain evidence="5">JCM 17858</strain>
    </source>
</reference>
<dbReference type="Proteomes" id="UP001500394">
    <property type="component" value="Unassembled WGS sequence"/>
</dbReference>
<comment type="caution">
    <text evidence="4">The sequence shown here is derived from an EMBL/GenBank/DDBJ whole genome shotgun (WGS) entry which is preliminary data.</text>
</comment>
<keyword evidence="2" id="KW-0378">Hydrolase</keyword>
<dbReference type="Gene3D" id="2.40.10.120">
    <property type="match status" value="1"/>
</dbReference>
<proteinExistence type="predicted"/>
<dbReference type="EMBL" id="BAABGR010000015">
    <property type="protein sequence ID" value="GAA4515484.1"/>
    <property type="molecule type" value="Genomic_DNA"/>
</dbReference>
<name>A0ABP8R171_9SPHI</name>
<dbReference type="SUPFAM" id="SSF50494">
    <property type="entry name" value="Trypsin-like serine proteases"/>
    <property type="match status" value="1"/>
</dbReference>
<accession>A0ABP8R171</accession>
<organism evidence="4 5">
    <name type="scientific">Sphingobacterium thermophilum</name>
    <dbReference type="NCBI Taxonomy" id="768534"/>
    <lineage>
        <taxon>Bacteria</taxon>
        <taxon>Pseudomonadati</taxon>
        <taxon>Bacteroidota</taxon>
        <taxon>Sphingobacteriia</taxon>
        <taxon>Sphingobacteriales</taxon>
        <taxon>Sphingobacteriaceae</taxon>
        <taxon>Sphingobacterium</taxon>
    </lineage>
</organism>
<dbReference type="InterPro" id="IPR009003">
    <property type="entry name" value="Peptidase_S1_PA"/>
</dbReference>
<dbReference type="InterPro" id="IPR051201">
    <property type="entry name" value="Chloro_Bact_Ser_Proteases"/>
</dbReference>
<keyword evidence="3" id="KW-0732">Signal</keyword>
<sequence length="303" mass="33949">MKRKILFFTLLFAGFLSFHRLFAQNYEKELQENFRPAFMDMGDVETKVTKLLASEPATNQQEIQSQLRQRKEAQVNIKRQQVGKKELSNVELARRVRLSTVVIGNAYDCGKCHRTHVAPAATGYIIDEDGIIVTNYHVIDSARNRVNGTKKELFVMTDEGDIFFIKEVLASSLDDDLAVVRVDTKGKKLKVLPLGHTAQQGEDVYVMGHPRHNLYYWSKGIVARNVMGRSVMNRHAVVPLMEITADYGVGASGGSVVDKYGNVVGTVSSTVSIYADEAAQRGFQMSIKTTIPVIQLKRLIKLQ</sequence>
<evidence type="ECO:0000313" key="4">
    <source>
        <dbReference type="EMBL" id="GAA4515484.1"/>
    </source>
</evidence>
<keyword evidence="5" id="KW-1185">Reference proteome</keyword>
<keyword evidence="1" id="KW-0645">Protease</keyword>
<evidence type="ECO:0000313" key="5">
    <source>
        <dbReference type="Proteomes" id="UP001500394"/>
    </source>
</evidence>
<dbReference type="PANTHER" id="PTHR43343:SF3">
    <property type="entry name" value="PROTEASE DO-LIKE 8, CHLOROPLASTIC"/>
    <property type="match status" value="1"/>
</dbReference>
<feature type="chain" id="PRO_5046887005" description="Trypsin-like peptidase domain-containing protein" evidence="3">
    <location>
        <begin position="24"/>
        <end position="303"/>
    </location>
</feature>
<evidence type="ECO:0000256" key="2">
    <source>
        <dbReference type="ARBA" id="ARBA00022801"/>
    </source>
</evidence>
<dbReference type="PANTHER" id="PTHR43343">
    <property type="entry name" value="PEPTIDASE S12"/>
    <property type="match status" value="1"/>
</dbReference>
<dbReference type="RefSeq" id="WP_345066451.1">
    <property type="nucleotide sequence ID" value="NZ_BAABGR010000015.1"/>
</dbReference>